<proteinExistence type="predicted"/>
<evidence type="ECO:0000313" key="2">
    <source>
        <dbReference type="Proteomes" id="UP000824533"/>
    </source>
</evidence>
<comment type="caution">
    <text evidence="1">The sequence shown here is derived from an EMBL/GenBank/DDBJ whole genome shotgun (WGS) entry which is preliminary data.</text>
</comment>
<evidence type="ECO:0000313" key="1">
    <source>
        <dbReference type="EMBL" id="KAJ0183205.1"/>
    </source>
</evidence>
<dbReference type="Proteomes" id="UP000824533">
    <property type="component" value="Linkage Group LG02"/>
</dbReference>
<protein>
    <submittedName>
        <fullName evidence="1">Uncharacterized protein</fullName>
    </submittedName>
</protein>
<gene>
    <name evidence="1" type="ORF">K1T71_001181</name>
</gene>
<keyword evidence="2" id="KW-1185">Reference proteome</keyword>
<accession>A0ACC1DHB9</accession>
<organism evidence="1 2">
    <name type="scientific">Dendrolimus kikuchii</name>
    <dbReference type="NCBI Taxonomy" id="765133"/>
    <lineage>
        <taxon>Eukaryota</taxon>
        <taxon>Metazoa</taxon>
        <taxon>Ecdysozoa</taxon>
        <taxon>Arthropoda</taxon>
        <taxon>Hexapoda</taxon>
        <taxon>Insecta</taxon>
        <taxon>Pterygota</taxon>
        <taxon>Neoptera</taxon>
        <taxon>Endopterygota</taxon>
        <taxon>Lepidoptera</taxon>
        <taxon>Glossata</taxon>
        <taxon>Ditrysia</taxon>
        <taxon>Bombycoidea</taxon>
        <taxon>Lasiocampidae</taxon>
        <taxon>Dendrolimus</taxon>
    </lineage>
</organism>
<name>A0ACC1DHB9_9NEOP</name>
<reference evidence="1 2" key="1">
    <citation type="journal article" date="2021" name="Front. Genet.">
        <title>Chromosome-Level Genome Assembly Reveals Significant Gene Expansion in the Toll and IMD Signaling Pathways of Dendrolimus kikuchii.</title>
        <authorList>
            <person name="Zhou J."/>
            <person name="Wu P."/>
            <person name="Xiong Z."/>
            <person name="Liu N."/>
            <person name="Zhao N."/>
            <person name="Ji M."/>
            <person name="Qiu Y."/>
            <person name="Yang B."/>
        </authorList>
    </citation>
    <scope>NUCLEOTIDE SEQUENCE [LARGE SCALE GENOMIC DNA]</scope>
    <source>
        <strain evidence="1">Ann1</strain>
    </source>
</reference>
<sequence>MFPQITLLVLSQYLILSSSQNLSVPIEKLTDNQIIVPRVVNGKTATVHDVPYQISFKKRSSYFGLEYTSFCGGTLLKPRKILSAAHCFEEKLLCKPCSSVVVVPEKKRKRIMAVAGNLKNKDSMRWFSRNTGQWRELRKIMYPSSYEFPVDDIALAFTYYKFRLDSTVKTIPYAATHEDYKGTCRISGFGRTSDTSVSAILLYADVEVISSSQCTKMHKRRMSKFICTSDLVSDVHKGDSGGPLVCNNSLVGVVSGNRPKVGSFFTRVSAYKDFIEKPELNREAIKQCAYNRLRQRRKNISNNLNGSKATVAIEYS</sequence>
<dbReference type="EMBL" id="CM034388">
    <property type="protein sequence ID" value="KAJ0183205.1"/>
    <property type="molecule type" value="Genomic_DNA"/>
</dbReference>